<dbReference type="InterPro" id="IPR050595">
    <property type="entry name" value="Bact_response_regulator"/>
</dbReference>
<dbReference type="GO" id="GO:0000160">
    <property type="term" value="P:phosphorelay signal transduction system"/>
    <property type="evidence" value="ECO:0007669"/>
    <property type="project" value="InterPro"/>
</dbReference>
<dbReference type="CDD" id="cd00130">
    <property type="entry name" value="PAS"/>
    <property type="match status" value="1"/>
</dbReference>
<dbReference type="SMART" id="SM00086">
    <property type="entry name" value="PAC"/>
    <property type="match status" value="1"/>
</dbReference>
<protein>
    <submittedName>
        <fullName evidence="5">Response regulator</fullName>
    </submittedName>
</protein>
<dbReference type="InterPro" id="IPR000014">
    <property type="entry name" value="PAS"/>
</dbReference>
<keyword evidence="1 2" id="KW-0597">Phosphoprotein</keyword>
<dbReference type="InterPro" id="IPR001789">
    <property type="entry name" value="Sig_transdc_resp-reg_receiver"/>
</dbReference>
<dbReference type="NCBIfam" id="TIGR00229">
    <property type="entry name" value="sensory_box"/>
    <property type="match status" value="1"/>
</dbReference>
<dbReference type="PANTHER" id="PTHR44591">
    <property type="entry name" value="STRESS RESPONSE REGULATOR PROTEIN 1"/>
    <property type="match status" value="1"/>
</dbReference>
<dbReference type="InterPro" id="IPR035965">
    <property type="entry name" value="PAS-like_dom_sf"/>
</dbReference>
<dbReference type="SUPFAM" id="SSF55785">
    <property type="entry name" value="PYP-like sensor domain (PAS domain)"/>
    <property type="match status" value="1"/>
</dbReference>
<dbReference type="SMART" id="SM00448">
    <property type="entry name" value="REC"/>
    <property type="match status" value="1"/>
</dbReference>
<comment type="caution">
    <text evidence="5">The sequence shown here is derived from an EMBL/GenBank/DDBJ whole genome shotgun (WGS) entry which is preliminary data.</text>
</comment>
<dbReference type="PANTHER" id="PTHR44591:SF3">
    <property type="entry name" value="RESPONSE REGULATORY DOMAIN-CONTAINING PROTEIN"/>
    <property type="match status" value="1"/>
</dbReference>
<dbReference type="RefSeq" id="WP_171086441.1">
    <property type="nucleotide sequence ID" value="NZ_JABAIV010000006.1"/>
</dbReference>
<dbReference type="Proteomes" id="UP000533905">
    <property type="component" value="Unassembled WGS sequence"/>
</dbReference>
<name>A0A7Y2P1I8_9BURK</name>
<dbReference type="PROSITE" id="PS50113">
    <property type="entry name" value="PAC"/>
    <property type="match status" value="1"/>
</dbReference>
<dbReference type="Gene3D" id="3.30.450.20">
    <property type="entry name" value="PAS domain"/>
    <property type="match status" value="1"/>
</dbReference>
<dbReference type="Pfam" id="PF00072">
    <property type="entry name" value="Response_reg"/>
    <property type="match status" value="1"/>
</dbReference>
<dbReference type="InterPro" id="IPR000700">
    <property type="entry name" value="PAS-assoc_C"/>
</dbReference>
<feature type="domain" description="PAC" evidence="4">
    <location>
        <begin position="224"/>
        <end position="274"/>
    </location>
</feature>
<dbReference type="InterPro" id="IPR011006">
    <property type="entry name" value="CheY-like_superfamily"/>
</dbReference>
<dbReference type="EMBL" id="JABAIV010000006">
    <property type="protein sequence ID" value="NNG24611.1"/>
    <property type="molecule type" value="Genomic_DNA"/>
</dbReference>
<dbReference type="Gene3D" id="3.40.50.2300">
    <property type="match status" value="1"/>
</dbReference>
<dbReference type="PROSITE" id="PS50110">
    <property type="entry name" value="RESPONSE_REGULATORY"/>
    <property type="match status" value="1"/>
</dbReference>
<evidence type="ECO:0000256" key="2">
    <source>
        <dbReference type="PROSITE-ProRule" id="PRU00169"/>
    </source>
</evidence>
<proteinExistence type="predicted"/>
<evidence type="ECO:0000313" key="6">
    <source>
        <dbReference type="Proteomes" id="UP000533905"/>
    </source>
</evidence>
<evidence type="ECO:0000313" key="5">
    <source>
        <dbReference type="EMBL" id="NNG24611.1"/>
    </source>
</evidence>
<feature type="domain" description="Response regulatory" evidence="3">
    <location>
        <begin position="11"/>
        <end position="126"/>
    </location>
</feature>
<keyword evidence="6" id="KW-1185">Reference proteome</keyword>
<evidence type="ECO:0000259" key="3">
    <source>
        <dbReference type="PROSITE" id="PS50110"/>
    </source>
</evidence>
<accession>A0A7Y2P1I8</accession>
<dbReference type="InterPro" id="IPR001610">
    <property type="entry name" value="PAC"/>
</dbReference>
<dbReference type="CDD" id="cd17551">
    <property type="entry name" value="REC_RpfG-like"/>
    <property type="match status" value="1"/>
</dbReference>
<reference evidence="5 6" key="1">
    <citation type="submission" date="2020-04" db="EMBL/GenBank/DDBJ databases">
        <title>Massilia sp. nov., a cold adapted bacteria isolated from Arctic soil.</title>
        <authorList>
            <person name="Son J."/>
            <person name="Ka J.-O."/>
        </authorList>
    </citation>
    <scope>NUCLEOTIDE SEQUENCE [LARGE SCALE GENOMIC DNA]</scope>
    <source>
        <strain evidence="5 6">ML15P13</strain>
    </source>
</reference>
<dbReference type="AlphaFoldDB" id="A0A7Y2P1I8"/>
<evidence type="ECO:0000259" key="4">
    <source>
        <dbReference type="PROSITE" id="PS50113"/>
    </source>
</evidence>
<feature type="modified residue" description="4-aspartylphosphate" evidence="2">
    <location>
        <position position="61"/>
    </location>
</feature>
<sequence>MLEASEIRNATILIVDDQEANVMLLEMMLHNEGYQNVTTTQDPRTVRALHQEHRFDLILLDLQMPEMDGFEVIEALKEIEVGGYLPVLVITAQPAHKLRALQAGAKDFVSKPFDFVEMQTRIHNMLEVRLLYRRLNDHNRLLEQTVLERTAELRQSEARFQRFTELSSDWYWEQDATGKLTQFSGPVEEMLGISHAATAEELAVAGWNVEERATLDARIANRQPFLDFVYSRTLPDGRIQYLQVSGEPMFDAASAFIGYRGIGLDISERMQRTG</sequence>
<gene>
    <name evidence="5" type="ORF">HGB41_16585</name>
</gene>
<evidence type="ECO:0000256" key="1">
    <source>
        <dbReference type="ARBA" id="ARBA00022553"/>
    </source>
</evidence>
<dbReference type="SUPFAM" id="SSF52172">
    <property type="entry name" value="CheY-like"/>
    <property type="match status" value="1"/>
</dbReference>
<organism evidence="5 6">
    <name type="scientific">Telluria aromaticivorans</name>
    <dbReference type="NCBI Taxonomy" id="2725995"/>
    <lineage>
        <taxon>Bacteria</taxon>
        <taxon>Pseudomonadati</taxon>
        <taxon>Pseudomonadota</taxon>
        <taxon>Betaproteobacteria</taxon>
        <taxon>Burkholderiales</taxon>
        <taxon>Oxalobacteraceae</taxon>
        <taxon>Telluria group</taxon>
        <taxon>Telluria</taxon>
    </lineage>
</organism>